<proteinExistence type="predicted"/>
<dbReference type="SUPFAM" id="SSF81383">
    <property type="entry name" value="F-box domain"/>
    <property type="match status" value="1"/>
</dbReference>
<dbReference type="Gene3D" id="3.80.10.10">
    <property type="entry name" value="Ribonuclease Inhibitor"/>
    <property type="match status" value="1"/>
</dbReference>
<name>A0A397JVC8_9GLOM</name>
<evidence type="ECO:0000313" key="1">
    <source>
        <dbReference type="EMBL" id="RHZ88833.1"/>
    </source>
</evidence>
<evidence type="ECO:0008006" key="3">
    <source>
        <dbReference type="Google" id="ProtNLM"/>
    </source>
</evidence>
<accession>A0A397JVC8</accession>
<dbReference type="OrthoDB" id="2326317at2759"/>
<protein>
    <recommendedName>
        <fullName evidence="3">F-box domain-containing protein</fullName>
    </recommendedName>
</protein>
<dbReference type="SUPFAM" id="SSF52047">
    <property type="entry name" value="RNI-like"/>
    <property type="match status" value="1"/>
</dbReference>
<organism evidence="1 2">
    <name type="scientific">Diversispora epigaea</name>
    <dbReference type="NCBI Taxonomy" id="1348612"/>
    <lineage>
        <taxon>Eukaryota</taxon>
        <taxon>Fungi</taxon>
        <taxon>Fungi incertae sedis</taxon>
        <taxon>Mucoromycota</taxon>
        <taxon>Glomeromycotina</taxon>
        <taxon>Glomeromycetes</taxon>
        <taxon>Diversisporales</taxon>
        <taxon>Diversisporaceae</taxon>
        <taxon>Diversispora</taxon>
    </lineage>
</organism>
<gene>
    <name evidence="1" type="ORF">Glove_21g194</name>
</gene>
<dbReference type="AlphaFoldDB" id="A0A397JVC8"/>
<sequence length="463" mass="53776">MISPQLPYDCLTEVFEHVLIYSTHRHPKNLFACSLVNKLWSKLAVSLLWKYPWQWRGRFSSSPVFWKAITRTIISCLPEEQKSRIFFSSPNSPPPIYDYVKYCEHLSPIVIESIIEALEILQFDDIENSENIKTSRSSLQIEFWKFFMNKCLAVKSLELPNISIIDCPGATNCLSSLEELECCTFRSSNLFEELVPICHNIRSLCISCDEDNDGLSELIISQHALIEVRCISLNGEICTKIGQALTSQAHSLDILNLENSLCFPAAVLKNFINLTELNIIIDDKTPFDLNILRSVTLPNLRNLYIECNIEYPPLDIYVGLIERTRGELIKVEINSSHYLQRKECFSILIRSIFTSCQFLKVVCIYYTDKVKIELEELIKICKNLEEITINGRKLMENGNSPLAKPVFDILLKRGTENLQELALFGEWESSQDEIRNFFESWYYKYKKSLRWSMDFYFHKSNQQ</sequence>
<dbReference type="InterPro" id="IPR032675">
    <property type="entry name" value="LRR_dom_sf"/>
</dbReference>
<dbReference type="Proteomes" id="UP000266861">
    <property type="component" value="Unassembled WGS sequence"/>
</dbReference>
<reference evidence="1 2" key="1">
    <citation type="submission" date="2018-08" db="EMBL/GenBank/DDBJ databases">
        <title>Genome and evolution of the arbuscular mycorrhizal fungus Diversispora epigaea (formerly Glomus versiforme) and its bacterial endosymbionts.</title>
        <authorList>
            <person name="Sun X."/>
            <person name="Fei Z."/>
            <person name="Harrison M."/>
        </authorList>
    </citation>
    <scope>NUCLEOTIDE SEQUENCE [LARGE SCALE GENOMIC DNA]</scope>
    <source>
        <strain evidence="1 2">IT104</strain>
    </source>
</reference>
<dbReference type="InterPro" id="IPR036047">
    <property type="entry name" value="F-box-like_dom_sf"/>
</dbReference>
<keyword evidence="2" id="KW-1185">Reference proteome</keyword>
<comment type="caution">
    <text evidence="1">The sequence shown here is derived from an EMBL/GenBank/DDBJ whole genome shotgun (WGS) entry which is preliminary data.</text>
</comment>
<dbReference type="EMBL" id="PQFF01000019">
    <property type="protein sequence ID" value="RHZ88833.1"/>
    <property type="molecule type" value="Genomic_DNA"/>
</dbReference>
<evidence type="ECO:0000313" key="2">
    <source>
        <dbReference type="Proteomes" id="UP000266861"/>
    </source>
</evidence>